<name>A0A8S5UH23_9CAUD</name>
<accession>A0A8S5UH23</accession>
<organism evidence="1">
    <name type="scientific">Siphoviridae sp. ct0eR1</name>
    <dbReference type="NCBI Taxonomy" id="2825297"/>
    <lineage>
        <taxon>Viruses</taxon>
        <taxon>Duplodnaviria</taxon>
        <taxon>Heunggongvirae</taxon>
        <taxon>Uroviricota</taxon>
        <taxon>Caudoviricetes</taxon>
    </lineage>
</organism>
<dbReference type="EMBL" id="BK016087">
    <property type="protein sequence ID" value="DAF93801.1"/>
    <property type="molecule type" value="Genomic_DNA"/>
</dbReference>
<proteinExistence type="predicted"/>
<reference evidence="1" key="1">
    <citation type="journal article" date="2021" name="Proc. Natl. Acad. Sci. U.S.A.">
        <title>A Catalog of Tens of Thousands of Viruses from Human Metagenomes Reveals Hidden Associations with Chronic Diseases.</title>
        <authorList>
            <person name="Tisza M.J."/>
            <person name="Buck C.B."/>
        </authorList>
    </citation>
    <scope>NUCLEOTIDE SEQUENCE</scope>
    <source>
        <strain evidence="1">Ct0eR1</strain>
    </source>
</reference>
<protein>
    <submittedName>
        <fullName evidence="1">Uncharacterized protein</fullName>
    </submittedName>
</protein>
<evidence type="ECO:0000313" key="1">
    <source>
        <dbReference type="EMBL" id="DAF93801.1"/>
    </source>
</evidence>
<sequence length="42" mass="4781">MRITSLRPRRGRCTVIGLLIGLLIICSPGRRRRRLGFCGRLS</sequence>